<dbReference type="Gene3D" id="2.120.10.80">
    <property type="entry name" value="Kelch-type beta propeller"/>
    <property type="match status" value="1"/>
</dbReference>
<keyword evidence="1" id="KW-1133">Transmembrane helix</keyword>
<keyword evidence="2" id="KW-0732">Signal</keyword>
<evidence type="ECO:0000256" key="1">
    <source>
        <dbReference type="SAM" id="Phobius"/>
    </source>
</evidence>
<dbReference type="InterPro" id="IPR011043">
    <property type="entry name" value="Gal_Oxase/kelch_b-propeller"/>
</dbReference>
<keyword evidence="1" id="KW-0812">Transmembrane</keyword>
<feature type="signal peptide" evidence="2">
    <location>
        <begin position="1"/>
        <end position="20"/>
    </location>
</feature>
<sequence length="860" mass="98396">MNKVSFLILLFLFSLCSAHAQDKLNKLDYGLFIKSHPDSDSQKTAFILENGSSLKLGKELTMSFEMYIRPEYLFGVVFRIITDKKENIDLMITVSDDDKRYPLLAINDVAHTVSQEIICGQWVPVSITLSRERKDITLSYGSTTLTKPYDLSSSSDVYISYGICPIENFGITDIASVNIRDIKIFHNGTLARYWKLKEHNQNISLDSISQVPAIATNPKWIIDDYSSWKKIYSKKIKDNSQFTFDQDHLFYIVSPDSKNISVFDSKSGGETEIMSKGGYMVANVANMIYFDTIRNHIVTYNLDEDITSTFSFETNSWSYSSKPVKEPGYMNNTAVYLANESTLYSFGGYGFYKYNHDLVKMNTDGGSMKKFQLSEISPRFSASSAIVDNQMYIFGGRGSKSGRQELSPRNYYDFYSVNLIMGQANKLWEEENIDGDFMPGENMVYDKERDCFYLFTTKDGGTLFKISADKKGFEQISYPIHEDLEAFFLYTNLYYSASQQKLFALFYRKVSDTESLLSIYSLDFPPIYIADLQQAVVKQTDSENDYILPIVISILSVAIICGVFVLLVRIKNKKQDNTGDKEITASDNVQEKKSDVERIPDEFVIQKQNHYNFEKQSVCLIGGFTVKDNKGNDITGMFTPTLKYLLVLLILYTQKDARGISGKKIIQLLWFDKDEVSAKKNRNVYFSKLRSIFESVGGVEIASQNGFWSIKFDKSITCDYFEAMQLFSVIKENQSDDRDSINHLLELLLRGVLLPNTETDWTDNFKSDFSNLTIDVLTDILQSGKYQLDDNMKLNIADTILLHDFINEEALYLKCSILFNSGKKGIAKSIYDNFCKEYLNLLGVQYKYSLTDVIEKKFEN</sequence>
<dbReference type="PANTHER" id="PTHR35807">
    <property type="entry name" value="TRANSCRIPTIONAL REGULATOR REDD-RELATED"/>
    <property type="match status" value="1"/>
</dbReference>
<feature type="chain" id="PRO_5012442704" description="DNA-binding transcriptional activator of the SARP family" evidence="2">
    <location>
        <begin position="21"/>
        <end position="860"/>
    </location>
</feature>
<evidence type="ECO:0000256" key="2">
    <source>
        <dbReference type="SAM" id="SignalP"/>
    </source>
</evidence>
<feature type="transmembrane region" description="Helical" evidence="1">
    <location>
        <begin position="546"/>
        <end position="568"/>
    </location>
</feature>
<dbReference type="EMBL" id="FLUM01000003">
    <property type="protein sequence ID" value="SBW06741.1"/>
    <property type="molecule type" value="Genomic_DNA"/>
</dbReference>
<protein>
    <recommendedName>
        <fullName evidence="4">DNA-binding transcriptional activator of the SARP family</fullName>
    </recommendedName>
</protein>
<dbReference type="InterPro" id="IPR015915">
    <property type="entry name" value="Kelch-typ_b-propeller"/>
</dbReference>
<evidence type="ECO:0000313" key="3">
    <source>
        <dbReference type="EMBL" id="SBW06741.1"/>
    </source>
</evidence>
<name>A0A212K4V5_9BACT</name>
<organism evidence="3">
    <name type="scientific">uncultured Dysgonomonas sp</name>
    <dbReference type="NCBI Taxonomy" id="206096"/>
    <lineage>
        <taxon>Bacteria</taxon>
        <taxon>Pseudomonadati</taxon>
        <taxon>Bacteroidota</taxon>
        <taxon>Bacteroidia</taxon>
        <taxon>Bacteroidales</taxon>
        <taxon>Dysgonomonadaceae</taxon>
        <taxon>Dysgonomonas</taxon>
        <taxon>environmental samples</taxon>
    </lineage>
</organism>
<evidence type="ECO:0008006" key="4">
    <source>
        <dbReference type="Google" id="ProtNLM"/>
    </source>
</evidence>
<accession>A0A212K4V5</accession>
<dbReference type="PANTHER" id="PTHR35807:SF1">
    <property type="entry name" value="TRANSCRIPTIONAL REGULATOR REDD"/>
    <property type="match status" value="1"/>
</dbReference>
<dbReference type="GO" id="GO:0003677">
    <property type="term" value="F:DNA binding"/>
    <property type="evidence" value="ECO:0007669"/>
    <property type="project" value="TreeGrafter"/>
</dbReference>
<reference evidence="3" key="1">
    <citation type="submission" date="2016-04" db="EMBL/GenBank/DDBJ databases">
        <authorList>
            <person name="Evans L.H."/>
            <person name="Alamgir A."/>
            <person name="Owens N."/>
            <person name="Weber N.D."/>
            <person name="Virtaneva K."/>
            <person name="Barbian K."/>
            <person name="Babar A."/>
            <person name="Rosenke K."/>
        </authorList>
    </citation>
    <scope>NUCLEOTIDE SEQUENCE</scope>
    <source>
        <strain evidence="3">86-1</strain>
    </source>
</reference>
<gene>
    <name evidence="3" type="ORF">KL86DYS1_31458</name>
</gene>
<dbReference type="RefSeq" id="WP_296944273.1">
    <property type="nucleotide sequence ID" value="NZ_LT599032.1"/>
</dbReference>
<keyword evidence="1" id="KW-0472">Membrane</keyword>
<proteinExistence type="predicted"/>
<dbReference type="GO" id="GO:0006355">
    <property type="term" value="P:regulation of DNA-templated transcription"/>
    <property type="evidence" value="ECO:0007669"/>
    <property type="project" value="TreeGrafter"/>
</dbReference>
<dbReference type="AlphaFoldDB" id="A0A212K4V5"/>
<dbReference type="SUPFAM" id="SSF50965">
    <property type="entry name" value="Galactose oxidase, central domain"/>
    <property type="match status" value="1"/>
</dbReference>
<dbReference type="InterPro" id="IPR051677">
    <property type="entry name" value="AfsR-DnrI-RedD_regulator"/>
</dbReference>